<dbReference type="Proteomes" id="UP000236291">
    <property type="component" value="Unassembled WGS sequence"/>
</dbReference>
<name>A0A2K3KB99_TRIPR</name>
<dbReference type="AlphaFoldDB" id="A0A2K3KB99"/>
<feature type="non-terminal residue" evidence="1">
    <location>
        <position position="75"/>
    </location>
</feature>
<comment type="caution">
    <text evidence="1">The sequence shown here is derived from an EMBL/GenBank/DDBJ whole genome shotgun (WGS) entry which is preliminary data.</text>
</comment>
<reference evidence="1 2" key="1">
    <citation type="journal article" date="2014" name="Am. J. Bot.">
        <title>Genome assembly and annotation for red clover (Trifolium pratense; Fabaceae).</title>
        <authorList>
            <person name="Istvanek J."/>
            <person name="Jaros M."/>
            <person name="Krenek A."/>
            <person name="Repkova J."/>
        </authorList>
    </citation>
    <scope>NUCLEOTIDE SEQUENCE [LARGE SCALE GENOMIC DNA]</scope>
    <source>
        <strain evidence="2">cv. Tatra</strain>
        <tissue evidence="1">Young leaves</tissue>
    </source>
</reference>
<proteinExistence type="predicted"/>
<reference evidence="1 2" key="2">
    <citation type="journal article" date="2017" name="Front. Plant Sci.">
        <title>Gene Classification and Mining of Molecular Markers Useful in Red Clover (Trifolium pratense) Breeding.</title>
        <authorList>
            <person name="Istvanek J."/>
            <person name="Dluhosova J."/>
            <person name="Dluhos P."/>
            <person name="Patkova L."/>
            <person name="Nedelnik J."/>
            <person name="Repkova J."/>
        </authorList>
    </citation>
    <scope>NUCLEOTIDE SEQUENCE [LARGE SCALE GENOMIC DNA]</scope>
    <source>
        <strain evidence="2">cv. Tatra</strain>
        <tissue evidence="1">Young leaves</tissue>
    </source>
</reference>
<protein>
    <submittedName>
        <fullName evidence="1">Uncharacterized protein</fullName>
    </submittedName>
</protein>
<evidence type="ECO:0000313" key="2">
    <source>
        <dbReference type="Proteomes" id="UP000236291"/>
    </source>
</evidence>
<organism evidence="1 2">
    <name type="scientific">Trifolium pratense</name>
    <name type="common">Red clover</name>
    <dbReference type="NCBI Taxonomy" id="57577"/>
    <lineage>
        <taxon>Eukaryota</taxon>
        <taxon>Viridiplantae</taxon>
        <taxon>Streptophyta</taxon>
        <taxon>Embryophyta</taxon>
        <taxon>Tracheophyta</taxon>
        <taxon>Spermatophyta</taxon>
        <taxon>Magnoliopsida</taxon>
        <taxon>eudicotyledons</taxon>
        <taxon>Gunneridae</taxon>
        <taxon>Pentapetalae</taxon>
        <taxon>rosids</taxon>
        <taxon>fabids</taxon>
        <taxon>Fabales</taxon>
        <taxon>Fabaceae</taxon>
        <taxon>Papilionoideae</taxon>
        <taxon>50 kb inversion clade</taxon>
        <taxon>NPAAA clade</taxon>
        <taxon>Hologalegina</taxon>
        <taxon>IRL clade</taxon>
        <taxon>Trifolieae</taxon>
        <taxon>Trifolium</taxon>
    </lineage>
</organism>
<evidence type="ECO:0000313" key="1">
    <source>
        <dbReference type="EMBL" id="PNX63575.1"/>
    </source>
</evidence>
<gene>
    <name evidence="1" type="ORF">L195_g053575</name>
</gene>
<sequence>MASLLLTSSLSPLSIQFNASSSHLSFSKSQTLHSPLITSSFTSLSVSSTSSLSPSTLFEVIGKLQKGNASAIRLE</sequence>
<dbReference type="EMBL" id="ASHM01090812">
    <property type="protein sequence ID" value="PNX63575.1"/>
    <property type="molecule type" value="Genomic_DNA"/>
</dbReference>
<accession>A0A2K3KB99</accession>